<evidence type="ECO:0000259" key="1">
    <source>
        <dbReference type="Pfam" id="PF01494"/>
    </source>
</evidence>
<dbReference type="GO" id="GO:0016491">
    <property type="term" value="F:oxidoreductase activity"/>
    <property type="evidence" value="ECO:0007669"/>
    <property type="project" value="UniProtKB-KW"/>
</dbReference>
<dbReference type="RefSeq" id="WP_251741439.1">
    <property type="nucleotide sequence ID" value="NZ_JBHUOJ010000001.1"/>
</dbReference>
<sequence>MKQEFTDIMVIGAGPSGAVAAGYLQQTEHKVLMIEKEKFPRYAIGESLIPRCMDNFEEAGLLDVLQKQDYQKKYGARFLRNDQLVEFDFSNKFGNGWDWTWQVPRDHFDHVLAEEIQRKGTKIYFETVIKSLVRNDKNWRIVIEDKLGQMTEITAKFIIDSSGNGRVLADYLGLNKPPKFQDHSSIFTQIKESNRPEGIQGEQIVFEIIETGVWFWYIPFSNGISSLGFVGRNSWFENFNTKNSEDVFQQMLKTSKNFKGRFHDENFLFDPVMQQNFSRSVEKFYGEGFALTGNSAEFLDPVFSSGVAFATETGLLSAKLAARELSGKLINWEKEYSEYIQKGVDVFSTYVKAWYNGDLQEIFFHHNQNEQFKSQICSVLAGYVWDQKNPFVRNHEKALKGLHDLIVFDKIN</sequence>
<dbReference type="Gene3D" id="3.50.50.60">
    <property type="entry name" value="FAD/NAD(P)-binding domain"/>
    <property type="match status" value="1"/>
</dbReference>
<dbReference type="PANTHER" id="PTHR43747:SF1">
    <property type="entry name" value="SLR1998 PROTEIN"/>
    <property type="match status" value="1"/>
</dbReference>
<name>A0ABW5WXY1_9FLAO</name>
<dbReference type="EMBL" id="JBHUOJ010000001">
    <property type="protein sequence ID" value="MFD2831676.1"/>
    <property type="molecule type" value="Genomic_DNA"/>
</dbReference>
<gene>
    <name evidence="2" type="ORF">ACFSYS_00160</name>
</gene>
<accession>A0ABW5WXY1</accession>
<feature type="domain" description="FAD-binding" evidence="1">
    <location>
        <begin position="6"/>
        <end position="175"/>
    </location>
</feature>
<evidence type="ECO:0000313" key="2">
    <source>
        <dbReference type="EMBL" id="MFD2831676.1"/>
    </source>
</evidence>
<dbReference type="Pfam" id="PF01494">
    <property type="entry name" value="FAD_binding_3"/>
    <property type="match status" value="1"/>
</dbReference>
<dbReference type="SUPFAM" id="SSF51905">
    <property type="entry name" value="FAD/NAD(P)-binding domain"/>
    <property type="match status" value="1"/>
</dbReference>
<evidence type="ECO:0000313" key="3">
    <source>
        <dbReference type="Proteomes" id="UP001597438"/>
    </source>
</evidence>
<dbReference type="InterPro" id="IPR050816">
    <property type="entry name" value="Flavin-dep_Halogenase_NPB"/>
</dbReference>
<proteinExistence type="predicted"/>
<dbReference type="InterPro" id="IPR036188">
    <property type="entry name" value="FAD/NAD-bd_sf"/>
</dbReference>
<protein>
    <submittedName>
        <fullName evidence="2">NAD(P)/FAD-dependent oxidoreductase</fullName>
        <ecNumber evidence="2">1.-.-.-</ecNumber>
    </submittedName>
</protein>
<keyword evidence="3" id="KW-1185">Reference proteome</keyword>
<dbReference type="InterPro" id="IPR002938">
    <property type="entry name" value="FAD-bd"/>
</dbReference>
<comment type="caution">
    <text evidence="2">The sequence shown here is derived from an EMBL/GenBank/DDBJ whole genome shotgun (WGS) entry which is preliminary data.</text>
</comment>
<reference evidence="3" key="1">
    <citation type="journal article" date="2019" name="Int. J. Syst. Evol. Microbiol.">
        <title>The Global Catalogue of Microorganisms (GCM) 10K type strain sequencing project: providing services to taxonomists for standard genome sequencing and annotation.</title>
        <authorList>
            <consortium name="The Broad Institute Genomics Platform"/>
            <consortium name="The Broad Institute Genome Sequencing Center for Infectious Disease"/>
            <person name="Wu L."/>
            <person name="Ma J."/>
        </authorList>
    </citation>
    <scope>NUCLEOTIDE SEQUENCE [LARGE SCALE GENOMIC DNA]</scope>
    <source>
        <strain evidence="3">KCTC 52925</strain>
    </source>
</reference>
<organism evidence="2 3">
    <name type="scientific">Christiangramia antarctica</name>
    <dbReference type="NCBI Taxonomy" id="2058158"/>
    <lineage>
        <taxon>Bacteria</taxon>
        <taxon>Pseudomonadati</taxon>
        <taxon>Bacteroidota</taxon>
        <taxon>Flavobacteriia</taxon>
        <taxon>Flavobacteriales</taxon>
        <taxon>Flavobacteriaceae</taxon>
        <taxon>Christiangramia</taxon>
    </lineage>
</organism>
<dbReference type="PANTHER" id="PTHR43747">
    <property type="entry name" value="FAD-BINDING PROTEIN"/>
    <property type="match status" value="1"/>
</dbReference>
<dbReference type="Proteomes" id="UP001597438">
    <property type="component" value="Unassembled WGS sequence"/>
</dbReference>
<dbReference type="EC" id="1.-.-.-" evidence="2"/>
<keyword evidence="2" id="KW-0560">Oxidoreductase</keyword>